<dbReference type="Gene3D" id="3.40.50.1820">
    <property type="entry name" value="alpha/beta hydrolase"/>
    <property type="match status" value="1"/>
</dbReference>
<dbReference type="InterPro" id="IPR019826">
    <property type="entry name" value="Carboxylesterase_B_AS"/>
</dbReference>
<dbReference type="Proteomes" id="UP000567179">
    <property type="component" value="Unassembled WGS sequence"/>
</dbReference>
<dbReference type="InterPro" id="IPR029058">
    <property type="entry name" value="AB_hydrolase_fold"/>
</dbReference>
<dbReference type="AlphaFoldDB" id="A0A8H5F7V7"/>
<evidence type="ECO:0000256" key="1">
    <source>
        <dbReference type="ARBA" id="ARBA00005964"/>
    </source>
</evidence>
<dbReference type="Pfam" id="PF00135">
    <property type="entry name" value="COesterase"/>
    <property type="match status" value="1"/>
</dbReference>
<evidence type="ECO:0000313" key="6">
    <source>
        <dbReference type="Proteomes" id="UP000567179"/>
    </source>
</evidence>
<evidence type="ECO:0000256" key="2">
    <source>
        <dbReference type="ARBA" id="ARBA00022801"/>
    </source>
</evidence>
<accession>A0A8H5F7V7</accession>
<dbReference type="GO" id="GO:0016787">
    <property type="term" value="F:hydrolase activity"/>
    <property type="evidence" value="ECO:0007669"/>
    <property type="project" value="UniProtKB-KW"/>
</dbReference>
<evidence type="ECO:0000259" key="4">
    <source>
        <dbReference type="Pfam" id="PF00135"/>
    </source>
</evidence>
<evidence type="ECO:0000256" key="3">
    <source>
        <dbReference type="RuleBase" id="RU361235"/>
    </source>
</evidence>
<organism evidence="5 6">
    <name type="scientific">Psilocybe cf. subviscida</name>
    <dbReference type="NCBI Taxonomy" id="2480587"/>
    <lineage>
        <taxon>Eukaryota</taxon>
        <taxon>Fungi</taxon>
        <taxon>Dikarya</taxon>
        <taxon>Basidiomycota</taxon>
        <taxon>Agaricomycotina</taxon>
        <taxon>Agaricomycetes</taxon>
        <taxon>Agaricomycetidae</taxon>
        <taxon>Agaricales</taxon>
        <taxon>Agaricineae</taxon>
        <taxon>Strophariaceae</taxon>
        <taxon>Psilocybe</taxon>
    </lineage>
</organism>
<name>A0A8H5F7V7_9AGAR</name>
<dbReference type="PROSITE" id="PS00122">
    <property type="entry name" value="CARBOXYLESTERASE_B_1"/>
    <property type="match status" value="1"/>
</dbReference>
<dbReference type="InterPro" id="IPR002018">
    <property type="entry name" value="CarbesteraseB"/>
</dbReference>
<comment type="similarity">
    <text evidence="1 3">Belongs to the type-B carboxylesterase/lipase family.</text>
</comment>
<sequence>MTSDGPYAGEWNIKADSASKQTSKVGASAVDTPGRPEGTKLKIALAMIVLSAFLSILATSVFHDNFFTTAAPAGDIIDTGYAKYLGNRSFPNAVAYLGVPYAEPPLGNLRFRAPLPLDTARVARQSKGKVIDATQNPNFCIQGTIGQGDAGGAGSEDCLKVNIYAPVGAKSGSNLPVLVYIHGGGYVFGNPANWPFDHWIAQSPNVVVVSVYYRLSSFGFLAHPTFRDGVNGDLNAGFLDQLQALKWVQENIASFGGDSGKVTINGESAGGSSVELHLVANGGRDGGPQGTRGVLFHQAIGQSVYRTPLPTPEQQGALFNFYANFAGCGQGSVAAQLACLRTASVSALARAQDAGQSGVFTGSGYNVWHPVIDGKTFTDFPTKSILSGKFAKVPLIVGATTNETLSGGNNITAALQGFFPSVSTSAASDLISQYPLADFASLPALQFQTLTGDAELRCARSILGLAFGKVTKSFTYRYNQPTPGANQVFHAAENFMMFRGTSTGTNGTTVFNALTPTENAFAQELIAYWLSFVRSGDPAKFKLARSPNWAQFTPGKARIVLQEGPAGTTDVSGTFSESEGDEETKRCAFVAGQVGLQEN</sequence>
<dbReference type="InterPro" id="IPR050309">
    <property type="entry name" value="Type-B_Carboxylest/Lipase"/>
</dbReference>
<dbReference type="PANTHER" id="PTHR11559">
    <property type="entry name" value="CARBOXYLESTERASE"/>
    <property type="match status" value="1"/>
</dbReference>
<comment type="caution">
    <text evidence="5">The sequence shown here is derived from an EMBL/GenBank/DDBJ whole genome shotgun (WGS) entry which is preliminary data.</text>
</comment>
<keyword evidence="2 3" id="KW-0378">Hydrolase</keyword>
<dbReference type="EC" id="3.1.1.-" evidence="3"/>
<gene>
    <name evidence="5" type="ORF">D9619_004629</name>
</gene>
<dbReference type="EMBL" id="JAACJJ010000014">
    <property type="protein sequence ID" value="KAF5326966.1"/>
    <property type="molecule type" value="Genomic_DNA"/>
</dbReference>
<feature type="domain" description="Carboxylesterase type B" evidence="4">
    <location>
        <begin position="91"/>
        <end position="557"/>
    </location>
</feature>
<keyword evidence="6" id="KW-1185">Reference proteome</keyword>
<dbReference type="OrthoDB" id="408631at2759"/>
<reference evidence="5 6" key="1">
    <citation type="journal article" date="2020" name="ISME J.">
        <title>Uncovering the hidden diversity of litter-decomposition mechanisms in mushroom-forming fungi.</title>
        <authorList>
            <person name="Floudas D."/>
            <person name="Bentzer J."/>
            <person name="Ahren D."/>
            <person name="Johansson T."/>
            <person name="Persson P."/>
            <person name="Tunlid A."/>
        </authorList>
    </citation>
    <scope>NUCLEOTIDE SEQUENCE [LARGE SCALE GENOMIC DNA]</scope>
    <source>
        <strain evidence="5 6">CBS 101986</strain>
    </source>
</reference>
<protein>
    <recommendedName>
        <fullName evidence="3">Carboxylic ester hydrolase</fullName>
        <ecNumber evidence="3">3.1.1.-</ecNumber>
    </recommendedName>
</protein>
<evidence type="ECO:0000313" key="5">
    <source>
        <dbReference type="EMBL" id="KAF5326966.1"/>
    </source>
</evidence>
<proteinExistence type="inferred from homology"/>
<dbReference type="SUPFAM" id="SSF53474">
    <property type="entry name" value="alpha/beta-Hydrolases"/>
    <property type="match status" value="1"/>
</dbReference>